<reference evidence="1" key="2">
    <citation type="book" date="2010" name="PROCEEDINGS OF 13TH INTERNATIONAL CONFERENCE ON HARMFUL ALGAE" publisher="International Society For The Study of Harmful Algae" city="Hong Kong, China">
        <title>Dinoflagellate meta-transcriptomics enabled by spliced leader.</title>
        <editorList>
            <person name="Unknown A."/>
        </editorList>
        <authorList>
            <person name="Lin S."/>
            <person name="Zhang H."/>
        </authorList>
    </citation>
    <scope>NUCLEOTIDE SEQUENCE</scope>
    <source>
        <strain evidence="1">CCMP1975</strain>
    </source>
</reference>
<dbReference type="AlphaFoldDB" id="E8Z740"/>
<name>E8Z740_KARVE</name>
<evidence type="ECO:0000313" key="1">
    <source>
        <dbReference type="EMBL" id="ACU45270.1"/>
    </source>
</evidence>
<dbReference type="EMBL" id="FJ600262">
    <property type="protein sequence ID" value="ACU45270.1"/>
    <property type="molecule type" value="mRNA"/>
</dbReference>
<accession>E8Z740</accession>
<feature type="non-terminal residue" evidence="1">
    <location>
        <position position="1"/>
    </location>
</feature>
<protein>
    <submittedName>
        <fullName evidence="1">Uncharacterized protein</fullName>
    </submittedName>
</protein>
<organism evidence="1">
    <name type="scientific">Karlodinium veneficum</name>
    <name type="common">Dinoflagellate</name>
    <name type="synonym">Karlodinium micrum</name>
    <dbReference type="NCBI Taxonomy" id="407301"/>
    <lineage>
        <taxon>Eukaryota</taxon>
        <taxon>Sar</taxon>
        <taxon>Alveolata</taxon>
        <taxon>Dinophyceae</taxon>
        <taxon>Gymnodiniales</taxon>
        <taxon>Kareniaceae</taxon>
        <taxon>Karlodinium</taxon>
    </lineage>
</organism>
<proteinExistence type="evidence at transcript level"/>
<reference evidence="1" key="1">
    <citation type="submission" date="2008-12" db="EMBL/GenBank/DDBJ databases">
        <authorList>
            <person name="Zhang H."/>
            <person name="Lin S."/>
        </authorList>
    </citation>
    <scope>NUCLEOTIDE SEQUENCE</scope>
    <source>
        <strain evidence="1">CCMP1975</strain>
    </source>
</reference>
<sequence length="88" mass="9680">EGSASRRELEAQIRVFLCRNLLGRAANDASVQLKIVRARSEHTSIIRDLGFVAAPDALGHGLWYRLDLMDLELPLESVLYAGATDACI</sequence>